<gene>
    <name evidence="1" type="primary">ORF199031</name>
</gene>
<protein>
    <submittedName>
        <fullName evidence="1">Uncharacterized protein</fullName>
    </submittedName>
</protein>
<dbReference type="AlphaFoldDB" id="A0A0B7BMI8"/>
<name>A0A0B7BMI8_9EUPU</name>
<accession>A0A0B7BMI8</accession>
<dbReference type="EMBL" id="HACG01047257">
    <property type="protein sequence ID" value="CEK94122.1"/>
    <property type="molecule type" value="Transcribed_RNA"/>
</dbReference>
<sequence length="69" mass="7910">MKFNGLTEQLNGLDFADDIGLLSHAYSQMPHNKINTLDRSSQQLELNINHIINQVHEYLGTIFPQDIED</sequence>
<proteinExistence type="predicted"/>
<organism evidence="1">
    <name type="scientific">Arion vulgaris</name>
    <dbReference type="NCBI Taxonomy" id="1028688"/>
    <lineage>
        <taxon>Eukaryota</taxon>
        <taxon>Metazoa</taxon>
        <taxon>Spiralia</taxon>
        <taxon>Lophotrochozoa</taxon>
        <taxon>Mollusca</taxon>
        <taxon>Gastropoda</taxon>
        <taxon>Heterobranchia</taxon>
        <taxon>Euthyneura</taxon>
        <taxon>Panpulmonata</taxon>
        <taxon>Eupulmonata</taxon>
        <taxon>Stylommatophora</taxon>
        <taxon>Helicina</taxon>
        <taxon>Arionoidea</taxon>
        <taxon>Arionidae</taxon>
        <taxon>Arion</taxon>
    </lineage>
</organism>
<evidence type="ECO:0000313" key="1">
    <source>
        <dbReference type="EMBL" id="CEK94122.1"/>
    </source>
</evidence>
<reference evidence="1" key="1">
    <citation type="submission" date="2014-12" db="EMBL/GenBank/DDBJ databases">
        <title>Insight into the proteome of Arion vulgaris.</title>
        <authorList>
            <person name="Aradska J."/>
            <person name="Bulat T."/>
            <person name="Smidak R."/>
            <person name="Sarate P."/>
            <person name="Gangsoo J."/>
            <person name="Sialana F."/>
            <person name="Bilban M."/>
            <person name="Lubec G."/>
        </authorList>
    </citation>
    <scope>NUCLEOTIDE SEQUENCE</scope>
    <source>
        <tissue evidence="1">Skin</tissue>
    </source>
</reference>